<dbReference type="InterPro" id="IPR037165">
    <property type="entry name" value="AldOxase/xan_DH_Mopterin-bd_sf"/>
</dbReference>
<dbReference type="PANTHER" id="PTHR11908:SF132">
    <property type="entry name" value="ALDEHYDE OXIDASE 1-RELATED"/>
    <property type="match status" value="1"/>
</dbReference>
<protein>
    <submittedName>
        <fullName evidence="4">Xanthine dehydrogenase YagR molybdenum-binding subunit</fullName>
        <ecNumber evidence="4">1.17.1.4</ecNumber>
    </submittedName>
</protein>
<sequence>MTAIGKPLVRRDGARKVTGTATYAYETPLDAPLFCHPVQATVARGRITAIHTADAEMLDGVLDVITYRTAERLASTEDAELAALQDREVAFRGQLVGLVLAESSESARHGAELVTVDYHEHAHDTELSADRDDLYRPEKVNPSFPTDTGTGDVDAAMAATDVTVEQTYRTAMYHNNPMEPHATTAWWDNDSLTLWDSTQGVHPSRTTVAKVFGLPEERVRVVCPFVGGGFGSKGLPHVNVVAAAMAARAHPGRPVKLALTRQQMFSLAGYRTPTIQKMRLGADSDGRLAAISLDVVEQTSRIKEFAEQTALPARMMYAAPNRRTTHRLAALDVPVPSWMRAPGECPGMFGPEVAMDELACELGIDPIELRVRNEPETDPDSGNPFSSRHLVECLREGARRFGWAGRDPRPGVRLEDGWLVGTGVAASVYPARTNPGSTANVRFDGGRYVVEIGAADLGTGAWTVLPQIAADALGVPVEEVDVRIGDTDYPKATVAGGSTGTATWGSAIVEAARTFRDKFGRDPGDGDEADATTGENPASERYAMYAFGAQFTEARVHADTGEIRVPRLLGVFAAGRIINPRTARSQFLGGMTMGLSMALHEDSVWDPRFGQVVNHDLAEYHVSVNADVDDVQAHWLDEQDDQVNPLGSKGIGEIGIVGTAASVVNAVFHATGARIRDLPVTLDKVLPFLP</sequence>
<dbReference type="Pfam" id="PF01315">
    <property type="entry name" value="Ald_Xan_dh_C"/>
    <property type="match status" value="1"/>
</dbReference>
<dbReference type="InterPro" id="IPR036856">
    <property type="entry name" value="Ald_Oxase/Xan_DH_a/b_sf"/>
</dbReference>
<keyword evidence="2 4" id="KW-0560">Oxidoreductase</keyword>
<dbReference type="PANTHER" id="PTHR11908">
    <property type="entry name" value="XANTHINE DEHYDROGENASE"/>
    <property type="match status" value="1"/>
</dbReference>
<dbReference type="GO" id="GO:0005506">
    <property type="term" value="F:iron ion binding"/>
    <property type="evidence" value="ECO:0007669"/>
    <property type="project" value="InterPro"/>
</dbReference>
<dbReference type="Proteomes" id="UP000549616">
    <property type="component" value="Unassembled WGS sequence"/>
</dbReference>
<dbReference type="SUPFAM" id="SSF54665">
    <property type="entry name" value="CO dehydrogenase molybdoprotein N-domain-like"/>
    <property type="match status" value="1"/>
</dbReference>
<dbReference type="Pfam" id="PF20256">
    <property type="entry name" value="MoCoBD_2"/>
    <property type="match status" value="2"/>
</dbReference>
<keyword evidence="5" id="KW-1185">Reference proteome</keyword>
<dbReference type="RefSeq" id="WP_179777647.1">
    <property type="nucleotide sequence ID" value="NZ_JACCFK010000002.1"/>
</dbReference>
<proteinExistence type="predicted"/>
<dbReference type="InterPro" id="IPR000674">
    <property type="entry name" value="Ald_Oxase/Xan_DH_a/b"/>
</dbReference>
<keyword evidence="1" id="KW-0500">Molybdenum</keyword>
<evidence type="ECO:0000313" key="5">
    <source>
        <dbReference type="Proteomes" id="UP000549616"/>
    </source>
</evidence>
<gene>
    <name evidence="4" type="ORF">HNR02_006855</name>
</gene>
<dbReference type="InterPro" id="IPR008274">
    <property type="entry name" value="AldOxase/xan_DH_MoCoBD1"/>
</dbReference>
<dbReference type="AlphaFoldDB" id="A0A853BEM4"/>
<evidence type="ECO:0000313" key="4">
    <source>
        <dbReference type="EMBL" id="NYI93480.1"/>
    </source>
</evidence>
<dbReference type="Gene3D" id="3.90.1170.50">
    <property type="entry name" value="Aldehyde oxidase/xanthine dehydrogenase, a/b hammerhead"/>
    <property type="match status" value="1"/>
</dbReference>
<dbReference type="Gene3D" id="3.30.365.10">
    <property type="entry name" value="Aldehyde oxidase/xanthine dehydrogenase, molybdopterin binding domain"/>
    <property type="match status" value="5"/>
</dbReference>
<dbReference type="EMBL" id="JACCFK010000002">
    <property type="protein sequence ID" value="NYI93480.1"/>
    <property type="molecule type" value="Genomic_DNA"/>
</dbReference>
<dbReference type="SMART" id="SM01008">
    <property type="entry name" value="Ald_Xan_dh_C"/>
    <property type="match status" value="1"/>
</dbReference>
<feature type="domain" description="Aldehyde oxidase/xanthine dehydrogenase a/b hammerhead" evidence="3">
    <location>
        <begin position="18"/>
        <end position="122"/>
    </location>
</feature>
<dbReference type="InterPro" id="IPR046867">
    <property type="entry name" value="AldOxase/xan_DH_MoCoBD2"/>
</dbReference>
<dbReference type="SUPFAM" id="SSF56003">
    <property type="entry name" value="Molybdenum cofactor-binding domain"/>
    <property type="match status" value="1"/>
</dbReference>
<dbReference type="InterPro" id="IPR016208">
    <property type="entry name" value="Ald_Oxase/xanthine_DH-like"/>
</dbReference>
<evidence type="ECO:0000259" key="3">
    <source>
        <dbReference type="SMART" id="SM01008"/>
    </source>
</evidence>
<evidence type="ECO:0000256" key="2">
    <source>
        <dbReference type="ARBA" id="ARBA00023002"/>
    </source>
</evidence>
<accession>A0A853BEM4</accession>
<dbReference type="EC" id="1.17.1.4" evidence="4"/>
<evidence type="ECO:0000256" key="1">
    <source>
        <dbReference type="ARBA" id="ARBA00022505"/>
    </source>
</evidence>
<reference evidence="4 5" key="1">
    <citation type="submission" date="2020-07" db="EMBL/GenBank/DDBJ databases">
        <title>Sequencing the genomes of 1000 actinobacteria strains.</title>
        <authorList>
            <person name="Klenk H.-P."/>
        </authorList>
    </citation>
    <scope>NUCLEOTIDE SEQUENCE [LARGE SCALE GENOMIC DNA]</scope>
    <source>
        <strain evidence="4 5">DSM 104006</strain>
    </source>
</reference>
<comment type="caution">
    <text evidence="4">The sequence shown here is derived from an EMBL/GenBank/DDBJ whole genome shotgun (WGS) entry which is preliminary data.</text>
</comment>
<name>A0A853BEM4_9PSEU</name>
<dbReference type="Pfam" id="PF02738">
    <property type="entry name" value="MoCoBD_1"/>
    <property type="match status" value="1"/>
</dbReference>
<dbReference type="GO" id="GO:0004854">
    <property type="term" value="F:xanthine dehydrogenase activity"/>
    <property type="evidence" value="ECO:0007669"/>
    <property type="project" value="UniProtKB-EC"/>
</dbReference>
<organism evidence="4 5">
    <name type="scientific">Amycolatopsis endophytica</name>
    <dbReference type="NCBI Taxonomy" id="860233"/>
    <lineage>
        <taxon>Bacteria</taxon>
        <taxon>Bacillati</taxon>
        <taxon>Actinomycetota</taxon>
        <taxon>Actinomycetes</taxon>
        <taxon>Pseudonocardiales</taxon>
        <taxon>Pseudonocardiaceae</taxon>
        <taxon>Amycolatopsis</taxon>
    </lineage>
</organism>